<proteinExistence type="predicted"/>
<dbReference type="Pfam" id="PF07883">
    <property type="entry name" value="Cupin_2"/>
    <property type="match status" value="1"/>
</dbReference>
<gene>
    <name evidence="2" type="ORF">GCM10011505_31270</name>
</gene>
<keyword evidence="3" id="KW-1185">Reference proteome</keyword>
<organism evidence="2 3">
    <name type="scientific">Tistrella bauzanensis</name>
    <dbReference type="NCBI Taxonomy" id="657419"/>
    <lineage>
        <taxon>Bacteria</taxon>
        <taxon>Pseudomonadati</taxon>
        <taxon>Pseudomonadota</taxon>
        <taxon>Alphaproteobacteria</taxon>
        <taxon>Geminicoccales</taxon>
        <taxon>Geminicoccaceae</taxon>
        <taxon>Tistrella</taxon>
    </lineage>
</organism>
<dbReference type="RefSeq" id="WP_188579551.1">
    <property type="nucleotide sequence ID" value="NZ_BMDZ01000038.1"/>
</dbReference>
<feature type="domain" description="Cupin type-2" evidence="1">
    <location>
        <begin position="68"/>
        <end position="128"/>
    </location>
</feature>
<accession>A0ABQ1IQV4</accession>
<dbReference type="Gene3D" id="2.60.120.10">
    <property type="entry name" value="Jelly Rolls"/>
    <property type="match status" value="1"/>
</dbReference>
<dbReference type="InterPro" id="IPR013096">
    <property type="entry name" value="Cupin_2"/>
</dbReference>
<dbReference type="InterPro" id="IPR011051">
    <property type="entry name" value="RmlC_Cupin_sf"/>
</dbReference>
<dbReference type="SUPFAM" id="SSF51182">
    <property type="entry name" value="RmlC-like cupins"/>
    <property type="match status" value="1"/>
</dbReference>
<comment type="caution">
    <text evidence="2">The sequence shown here is derived from an EMBL/GenBank/DDBJ whole genome shotgun (WGS) entry which is preliminary data.</text>
</comment>
<sequence>MTTTTHQTVQTPATEPPARVTIARADGAGFAGDGLRAFFSYRDLDIGTATQGRFHAHVIRAEEAVTAGTGRHAHRLDFQMVYILKGWVRFWYDGTGLVDLRAGDCVYQPPGIAHELQAGSDDLEMLEITSPADFGTDPVAAPPATGR</sequence>
<dbReference type="CDD" id="cd06980">
    <property type="entry name" value="cupin_bxe_c0505"/>
    <property type="match status" value="1"/>
</dbReference>
<dbReference type="InterPro" id="IPR014710">
    <property type="entry name" value="RmlC-like_jellyroll"/>
</dbReference>
<evidence type="ECO:0000313" key="2">
    <source>
        <dbReference type="EMBL" id="GGB47915.1"/>
    </source>
</evidence>
<evidence type="ECO:0000313" key="3">
    <source>
        <dbReference type="Proteomes" id="UP000603352"/>
    </source>
</evidence>
<protein>
    <recommendedName>
        <fullName evidence="1">Cupin type-2 domain-containing protein</fullName>
    </recommendedName>
</protein>
<name>A0ABQ1IQV4_9PROT</name>
<reference evidence="3" key="1">
    <citation type="journal article" date="2019" name="Int. J. Syst. Evol. Microbiol.">
        <title>The Global Catalogue of Microorganisms (GCM) 10K type strain sequencing project: providing services to taxonomists for standard genome sequencing and annotation.</title>
        <authorList>
            <consortium name="The Broad Institute Genomics Platform"/>
            <consortium name="The Broad Institute Genome Sequencing Center for Infectious Disease"/>
            <person name="Wu L."/>
            <person name="Ma J."/>
        </authorList>
    </citation>
    <scope>NUCLEOTIDE SEQUENCE [LARGE SCALE GENOMIC DNA]</scope>
    <source>
        <strain evidence="3">CGMCC 1.10188</strain>
    </source>
</reference>
<dbReference type="Proteomes" id="UP000603352">
    <property type="component" value="Unassembled WGS sequence"/>
</dbReference>
<dbReference type="EMBL" id="BMDZ01000038">
    <property type="protein sequence ID" value="GGB47915.1"/>
    <property type="molecule type" value="Genomic_DNA"/>
</dbReference>
<evidence type="ECO:0000259" key="1">
    <source>
        <dbReference type="Pfam" id="PF07883"/>
    </source>
</evidence>